<dbReference type="GO" id="GO:0055085">
    <property type="term" value="P:transmembrane transport"/>
    <property type="evidence" value="ECO:0007669"/>
    <property type="project" value="InterPro"/>
</dbReference>
<dbReference type="InterPro" id="IPR000515">
    <property type="entry name" value="MetI-like"/>
</dbReference>
<dbReference type="CDD" id="cd06261">
    <property type="entry name" value="TM_PBP2"/>
    <property type="match status" value="1"/>
</dbReference>
<feature type="transmembrane region" description="Helical" evidence="7">
    <location>
        <begin position="201"/>
        <end position="226"/>
    </location>
</feature>
<comment type="similarity">
    <text evidence="7">Belongs to the binding-protein-dependent transport system permease family.</text>
</comment>
<keyword evidence="4 7" id="KW-0812">Transmembrane</keyword>
<feature type="transmembrane region" description="Helical" evidence="7">
    <location>
        <begin position="21"/>
        <end position="41"/>
    </location>
</feature>
<organism evidence="9">
    <name type="scientific">OCS116 cluster bacterium</name>
    <dbReference type="NCBI Taxonomy" id="2030921"/>
    <lineage>
        <taxon>Bacteria</taxon>
        <taxon>Pseudomonadati</taxon>
        <taxon>Pseudomonadota</taxon>
        <taxon>Alphaproteobacteria</taxon>
        <taxon>OCS116 cluster</taxon>
    </lineage>
</organism>
<comment type="caution">
    <text evidence="9">The sequence shown here is derived from an EMBL/GenBank/DDBJ whole genome shotgun (WGS) entry which is preliminary data.</text>
</comment>
<dbReference type="PROSITE" id="PS50928">
    <property type="entry name" value="ABC_TM1"/>
    <property type="match status" value="1"/>
</dbReference>
<dbReference type="AlphaFoldDB" id="A0A2A4YU31"/>
<comment type="subcellular location">
    <subcellularLocation>
        <location evidence="1 7">Cell membrane</location>
        <topology evidence="1 7">Multi-pass membrane protein</topology>
    </subcellularLocation>
</comment>
<gene>
    <name evidence="9" type="ORF">COB13_13925</name>
</gene>
<sequence length="284" mass="30424">MSGAAPSEAGLWKILIQRRSVLICLAILAVFIFGAVMAEIISPHSPKDMSVRNRLASPDGTWLLGTDEFGRDVLTRLIYAGRVSLTVGIGVATLSSVMGIILGLLAGFFRKLDAPMSRFIDAMMAFPDILLAISLVAALGGSIFNVVLALSIVYAPRIARTVRASTLVIRELAYVEAAHALGTSTWRILVFHILRNMVSPIIVQATFIFAYAMLAEAGLSFLGVGINPETPTWGTMINAGRQYIGIADWMILAPGIAITLCALSLQIVGDGLRDALDPRLSKEV</sequence>
<feature type="transmembrane region" description="Helical" evidence="7">
    <location>
        <begin position="174"/>
        <end position="194"/>
    </location>
</feature>
<evidence type="ECO:0000256" key="6">
    <source>
        <dbReference type="ARBA" id="ARBA00023136"/>
    </source>
</evidence>
<reference evidence="9" key="2">
    <citation type="journal article" date="2018" name="ISME J.">
        <title>A dynamic microbial community with high functional redundancy inhabits the cold, oxic subseafloor aquifer.</title>
        <authorList>
            <person name="Tully B.J."/>
            <person name="Wheat C.G."/>
            <person name="Glazer B.T."/>
            <person name="Huber J.A."/>
        </authorList>
    </citation>
    <scope>NUCLEOTIDE SEQUENCE</scope>
    <source>
        <strain evidence="9">NORP83</strain>
    </source>
</reference>
<feature type="transmembrane region" description="Helical" evidence="7">
    <location>
        <begin position="129"/>
        <end position="154"/>
    </location>
</feature>
<dbReference type="PANTHER" id="PTHR43386:SF25">
    <property type="entry name" value="PEPTIDE ABC TRANSPORTER PERMEASE PROTEIN"/>
    <property type="match status" value="1"/>
</dbReference>
<keyword evidence="2 7" id="KW-0813">Transport</keyword>
<dbReference type="Pfam" id="PF12911">
    <property type="entry name" value="OppC_N"/>
    <property type="match status" value="1"/>
</dbReference>
<dbReference type="SUPFAM" id="SSF161098">
    <property type="entry name" value="MetI-like"/>
    <property type="match status" value="1"/>
</dbReference>
<evidence type="ECO:0000256" key="3">
    <source>
        <dbReference type="ARBA" id="ARBA00022475"/>
    </source>
</evidence>
<reference key="1">
    <citation type="submission" date="2017-08" db="EMBL/GenBank/DDBJ databases">
        <title>A dynamic microbial community with high functional redundancy inhabits the cold, oxic subseafloor aquifer.</title>
        <authorList>
            <person name="Tully B.J."/>
            <person name="Wheat C.G."/>
            <person name="Glazer B.T."/>
            <person name="Huber J.A."/>
        </authorList>
    </citation>
    <scope>NUCLEOTIDE SEQUENCE [LARGE SCALE GENOMIC DNA]</scope>
</reference>
<feature type="transmembrane region" description="Helical" evidence="7">
    <location>
        <begin position="246"/>
        <end position="269"/>
    </location>
</feature>
<proteinExistence type="inferred from homology"/>
<keyword evidence="6 7" id="KW-0472">Membrane</keyword>
<evidence type="ECO:0000256" key="2">
    <source>
        <dbReference type="ARBA" id="ARBA00022448"/>
    </source>
</evidence>
<dbReference type="Gene3D" id="1.10.3720.10">
    <property type="entry name" value="MetI-like"/>
    <property type="match status" value="1"/>
</dbReference>
<accession>A0A2A4YU31</accession>
<dbReference type="InterPro" id="IPR050366">
    <property type="entry name" value="BP-dependent_transpt_permease"/>
</dbReference>
<evidence type="ECO:0000313" key="9">
    <source>
        <dbReference type="EMBL" id="PCI98322.1"/>
    </source>
</evidence>
<feature type="domain" description="ABC transmembrane type-1" evidence="8">
    <location>
        <begin position="85"/>
        <end position="269"/>
    </location>
</feature>
<dbReference type="PANTHER" id="PTHR43386">
    <property type="entry name" value="OLIGOPEPTIDE TRANSPORT SYSTEM PERMEASE PROTEIN APPC"/>
    <property type="match status" value="1"/>
</dbReference>
<dbReference type="InterPro" id="IPR035906">
    <property type="entry name" value="MetI-like_sf"/>
</dbReference>
<name>A0A2A4YU31_9PROT</name>
<dbReference type="Pfam" id="PF00528">
    <property type="entry name" value="BPD_transp_1"/>
    <property type="match status" value="1"/>
</dbReference>
<evidence type="ECO:0000256" key="7">
    <source>
        <dbReference type="RuleBase" id="RU363032"/>
    </source>
</evidence>
<keyword evidence="3" id="KW-1003">Cell membrane</keyword>
<keyword evidence="5 7" id="KW-1133">Transmembrane helix</keyword>
<evidence type="ECO:0000256" key="4">
    <source>
        <dbReference type="ARBA" id="ARBA00022692"/>
    </source>
</evidence>
<evidence type="ECO:0000259" key="8">
    <source>
        <dbReference type="PROSITE" id="PS50928"/>
    </source>
</evidence>
<dbReference type="InterPro" id="IPR025966">
    <property type="entry name" value="OppC_N"/>
</dbReference>
<evidence type="ECO:0000256" key="5">
    <source>
        <dbReference type="ARBA" id="ARBA00022989"/>
    </source>
</evidence>
<protein>
    <submittedName>
        <fullName evidence="9">Peptide ABC transporter permease</fullName>
    </submittedName>
</protein>
<feature type="transmembrane region" description="Helical" evidence="7">
    <location>
        <begin position="83"/>
        <end position="109"/>
    </location>
</feature>
<dbReference type="GO" id="GO:0005886">
    <property type="term" value="C:plasma membrane"/>
    <property type="evidence" value="ECO:0007669"/>
    <property type="project" value="UniProtKB-SubCell"/>
</dbReference>
<dbReference type="EMBL" id="NVUS01000022">
    <property type="protein sequence ID" value="PCI98322.1"/>
    <property type="molecule type" value="Genomic_DNA"/>
</dbReference>
<evidence type="ECO:0000256" key="1">
    <source>
        <dbReference type="ARBA" id="ARBA00004651"/>
    </source>
</evidence>